<gene>
    <name evidence="1" type="ORF">HBSAL_05870</name>
</gene>
<dbReference type="EMBL" id="CP038631">
    <property type="protein sequence ID" value="QCC44839.1"/>
    <property type="molecule type" value="Genomic_DNA"/>
</dbReference>
<sequence>MLIDEIVRGDRAEDDVRVRLLDDEHDADGPPPT</sequence>
<proteinExistence type="predicted"/>
<dbReference type="AlphaFoldDB" id="A0A4D6GSV8"/>
<evidence type="ECO:0000313" key="1">
    <source>
        <dbReference type="EMBL" id="QCC44839.1"/>
    </source>
</evidence>
<reference evidence="1 2" key="1">
    <citation type="journal article" date="2019" name="Microbiol. Resour. Announc.">
        <title>The Genome Sequence of the Halobacterium salinarum Type Strain Is Closely Related to That of Laboratory Strains NRC-1 and R1.</title>
        <authorList>
            <person name="Pfeiffer F."/>
            <person name="Marchfelder A."/>
            <person name="Habermann B."/>
            <person name="Dyall-Smith M.L."/>
        </authorList>
    </citation>
    <scope>NUCLEOTIDE SEQUENCE [LARGE SCALE GENOMIC DNA]</scope>
    <source>
        <strain evidence="2">ATCC 33171 / DSM 3754 / JCM 8978 / NBRC 102687 / NCIMB 764 / 91-R6</strain>
    </source>
</reference>
<organism evidence="1 2">
    <name type="scientific">Halobacterium salinarum (strain ATCC 33171 / DSM 3754 / JCM 8978 / NBRC 102687 / NCIMB 764 / 91-R6)</name>
    <dbReference type="NCBI Taxonomy" id="2597657"/>
    <lineage>
        <taxon>Archaea</taxon>
        <taxon>Methanobacteriati</taxon>
        <taxon>Methanobacteriota</taxon>
        <taxon>Stenosarchaea group</taxon>
        <taxon>Halobacteria</taxon>
        <taxon>Halobacteriales</taxon>
        <taxon>Halobacteriaceae</taxon>
        <taxon>Halobacterium</taxon>
    </lineage>
</organism>
<dbReference type="Proteomes" id="UP000296216">
    <property type="component" value="Chromosome"/>
</dbReference>
<accession>A0A4D6GSV8</accession>
<protein>
    <submittedName>
        <fullName evidence="1">Uncharacterized protein</fullName>
    </submittedName>
</protein>
<name>A0A4D6GSV8_HALS9</name>
<evidence type="ECO:0000313" key="2">
    <source>
        <dbReference type="Proteomes" id="UP000296216"/>
    </source>
</evidence>